<proteinExistence type="predicted"/>
<evidence type="ECO:0000313" key="1">
    <source>
        <dbReference type="EMBL" id="MBX60786.1"/>
    </source>
</evidence>
<sequence>MKLHPLAYHGEYKYSLLFCQFTSSARESRGRIYKHIIIAYLQYSHTQVITVLVKDPLLKRVTGLLK</sequence>
<accession>A0A2P2Q1B4</accession>
<reference evidence="1" key="1">
    <citation type="submission" date="2018-02" db="EMBL/GenBank/DDBJ databases">
        <title>Rhizophora mucronata_Transcriptome.</title>
        <authorList>
            <person name="Meera S.P."/>
            <person name="Sreeshan A."/>
            <person name="Augustine A."/>
        </authorList>
    </citation>
    <scope>NUCLEOTIDE SEQUENCE</scope>
    <source>
        <tissue evidence="1">Leaf</tissue>
    </source>
</reference>
<dbReference type="EMBL" id="GGEC01080302">
    <property type="protein sequence ID" value="MBX60786.1"/>
    <property type="molecule type" value="Transcribed_RNA"/>
</dbReference>
<protein>
    <submittedName>
        <fullName evidence="1">Uncharacterized protein</fullName>
    </submittedName>
</protein>
<name>A0A2P2Q1B4_RHIMU</name>
<organism evidence="1">
    <name type="scientific">Rhizophora mucronata</name>
    <name type="common">Asiatic mangrove</name>
    <dbReference type="NCBI Taxonomy" id="61149"/>
    <lineage>
        <taxon>Eukaryota</taxon>
        <taxon>Viridiplantae</taxon>
        <taxon>Streptophyta</taxon>
        <taxon>Embryophyta</taxon>
        <taxon>Tracheophyta</taxon>
        <taxon>Spermatophyta</taxon>
        <taxon>Magnoliopsida</taxon>
        <taxon>eudicotyledons</taxon>
        <taxon>Gunneridae</taxon>
        <taxon>Pentapetalae</taxon>
        <taxon>rosids</taxon>
        <taxon>fabids</taxon>
        <taxon>Malpighiales</taxon>
        <taxon>Rhizophoraceae</taxon>
        <taxon>Rhizophora</taxon>
    </lineage>
</organism>
<dbReference type="AlphaFoldDB" id="A0A2P2Q1B4"/>